<evidence type="ECO:0000256" key="1">
    <source>
        <dbReference type="PROSITE-ProRule" id="PRU00023"/>
    </source>
</evidence>
<dbReference type="AlphaFoldDB" id="A0A8K1FK18"/>
<evidence type="ECO:0000313" key="4">
    <source>
        <dbReference type="Proteomes" id="UP000794436"/>
    </source>
</evidence>
<dbReference type="Pfam" id="PF13606">
    <property type="entry name" value="Ank_3"/>
    <property type="match status" value="1"/>
</dbReference>
<keyword evidence="2" id="KW-0175">Coiled coil</keyword>
<keyword evidence="4" id="KW-1185">Reference proteome</keyword>
<comment type="caution">
    <text evidence="3">The sequence shown here is derived from an EMBL/GenBank/DDBJ whole genome shotgun (WGS) entry which is preliminary data.</text>
</comment>
<sequence>MASEATTDLVEAVVPRRELSDLFDNEALWDADDTDEYILKIASELEVTHAIAMIAMRDAGGNSLLHVAAIWNRPKVVEALIRTGVELNLRNSTNQTALDLAMHYGNAELGLQLRHYGSKHTCESERDLAIAQRDLAQQQLQETDAELTSALERLKHAKLEREAFRVERDRVAHTHATLVADLESLVEDRAHLQQAIDLLQTEKQQLLLQLAQLKEALQCEQSTRQNAVQSWQLAQTVIAELQEREDVCREREEEALRVRNEALKDRDLALEQLRLAQLDQGIAKQTQLEAEREREEVLKRLLAGEAVILAEKERWALKLAKVDEERRNIQHEINRQTTVLRTECERLEKQLAIANNLAWNQREELADKTTRLAQMESRLLHSEAQRERLEHAKNDLETRVQLLEDERRDEYKTWRNRIQESQRLAVVEDMHRMLTATISTWEAVANAHQQALLLDTDVFDDALKPILATSLTCEKPAIRPTTTSSCSDRGLNPLSLPALPSHSPVMAISSIISQHQEYNRRACSEPMLNCSALSGGVDFFRDEESSPFQETSKHARKDGGA</sequence>
<dbReference type="Proteomes" id="UP000794436">
    <property type="component" value="Unassembled WGS sequence"/>
</dbReference>
<dbReference type="OrthoDB" id="194358at2759"/>
<feature type="repeat" description="ANK" evidence="1">
    <location>
        <begin position="60"/>
        <end position="92"/>
    </location>
</feature>
<evidence type="ECO:0000313" key="3">
    <source>
        <dbReference type="EMBL" id="TMW62372.1"/>
    </source>
</evidence>
<accession>A0A8K1FK18</accession>
<protein>
    <submittedName>
        <fullName evidence="3">Uncharacterized protein</fullName>
    </submittedName>
</protein>
<proteinExistence type="predicted"/>
<dbReference type="EMBL" id="SPLM01000074">
    <property type="protein sequence ID" value="TMW62372.1"/>
    <property type="molecule type" value="Genomic_DNA"/>
</dbReference>
<feature type="coiled-coil region" evidence="2">
    <location>
        <begin position="344"/>
        <end position="413"/>
    </location>
</feature>
<keyword evidence="1" id="KW-0040">ANK repeat</keyword>
<evidence type="ECO:0000256" key="2">
    <source>
        <dbReference type="SAM" id="Coils"/>
    </source>
</evidence>
<dbReference type="Gene3D" id="1.25.40.20">
    <property type="entry name" value="Ankyrin repeat-containing domain"/>
    <property type="match status" value="1"/>
</dbReference>
<dbReference type="PROSITE" id="PS50088">
    <property type="entry name" value="ANK_REPEAT"/>
    <property type="match status" value="1"/>
</dbReference>
<gene>
    <name evidence="3" type="ORF">Poli38472_009865</name>
</gene>
<dbReference type="SMART" id="SM00248">
    <property type="entry name" value="ANK"/>
    <property type="match status" value="2"/>
</dbReference>
<reference evidence="3" key="1">
    <citation type="submission" date="2019-03" db="EMBL/GenBank/DDBJ databases">
        <title>Long read genome sequence of the mycoparasitic Pythium oligandrum ATCC 38472 isolated from sugarbeet rhizosphere.</title>
        <authorList>
            <person name="Gaulin E."/>
        </authorList>
    </citation>
    <scope>NUCLEOTIDE SEQUENCE</scope>
    <source>
        <strain evidence="3">ATCC 38472_TT</strain>
    </source>
</reference>
<dbReference type="InterPro" id="IPR036770">
    <property type="entry name" value="Ankyrin_rpt-contain_sf"/>
</dbReference>
<dbReference type="SUPFAM" id="SSF48403">
    <property type="entry name" value="Ankyrin repeat"/>
    <property type="match status" value="1"/>
</dbReference>
<feature type="coiled-coil region" evidence="2">
    <location>
        <begin position="133"/>
        <end position="223"/>
    </location>
</feature>
<organism evidence="3 4">
    <name type="scientific">Pythium oligandrum</name>
    <name type="common">Mycoparasitic fungus</name>
    <dbReference type="NCBI Taxonomy" id="41045"/>
    <lineage>
        <taxon>Eukaryota</taxon>
        <taxon>Sar</taxon>
        <taxon>Stramenopiles</taxon>
        <taxon>Oomycota</taxon>
        <taxon>Peronosporomycetes</taxon>
        <taxon>Pythiales</taxon>
        <taxon>Pythiaceae</taxon>
        <taxon>Pythium</taxon>
    </lineage>
</organism>
<name>A0A8K1FK18_PYTOL</name>
<dbReference type="InterPro" id="IPR002110">
    <property type="entry name" value="Ankyrin_rpt"/>
</dbReference>
<dbReference type="PROSITE" id="PS50297">
    <property type="entry name" value="ANK_REP_REGION"/>
    <property type="match status" value="1"/>
</dbReference>